<evidence type="ECO:0000256" key="7">
    <source>
        <dbReference type="ARBA" id="ARBA00023242"/>
    </source>
</evidence>
<dbReference type="InterPro" id="IPR036259">
    <property type="entry name" value="MFS_trans_sf"/>
</dbReference>
<sequence>MTSTKTLTPSSTLLLLSVVYAFLWISLSPLTSSSSSGINAGNPSIDVTPVFNDGVSEFCGRVPVSGVSRLKLQHYASVYNVTVVPSVLIPKKWHRKIQVCFHGNSSIGLCQCEKDDWRSLQDGLWSSFMSPYERKYVDVKFSDKVTGSVTVGLDEVQQRWRYILLAVGVVSLFSAPFVSEWVPFYYTSSMAIGVLAVVLILLFQARKLLPTGRKNTFYLGIMVSVLGAGSFVMDYFSTVINSLLLNFGISQEIQNPAFVFAVLGIILFGAAFGYWLVRKYVISDDGEVDVGVAQFVKWSMFIVAVTCIFLSTNDSPLAMVAIGFFVALYHMIARMKWLYHQARLYSGRRNLWAKSKQTTPKHRHPEFLSPSKKIRQRSPYSGPLKSFGWSKTPVKSEPNSGATGNRHDFYSTFHKTPNRKKFSEEEWEEFTDDSTRQAFAQLASSPEFTDWLIRSADRIKVAPEDSSDDLDESGSDSTDEYVQESGKRRGFFSW</sequence>
<dbReference type="Proteomes" id="UP000245207">
    <property type="component" value="Unassembled WGS sequence"/>
</dbReference>
<keyword evidence="4" id="KW-0732">Signal</keyword>
<comment type="subcellular location">
    <subcellularLocation>
        <location evidence="1">Nucleus inner membrane</location>
        <topology evidence="1">Multi-pass membrane protein</topology>
        <orientation evidence="1">Nucleoplasmic side</orientation>
    </subcellularLocation>
</comment>
<accession>A0A2U1KJG6</accession>
<evidence type="ECO:0000256" key="2">
    <source>
        <dbReference type="ARBA" id="ARBA00005748"/>
    </source>
</evidence>
<keyword evidence="3 10" id="KW-0812">Transmembrane</keyword>
<feature type="transmembrane region" description="Helical" evidence="10">
    <location>
        <begin position="184"/>
        <end position="205"/>
    </location>
</feature>
<organism evidence="11 12">
    <name type="scientific">Artemisia annua</name>
    <name type="common">Sweet wormwood</name>
    <dbReference type="NCBI Taxonomy" id="35608"/>
    <lineage>
        <taxon>Eukaryota</taxon>
        <taxon>Viridiplantae</taxon>
        <taxon>Streptophyta</taxon>
        <taxon>Embryophyta</taxon>
        <taxon>Tracheophyta</taxon>
        <taxon>Spermatophyta</taxon>
        <taxon>Magnoliopsida</taxon>
        <taxon>eudicotyledons</taxon>
        <taxon>Gunneridae</taxon>
        <taxon>Pentapetalae</taxon>
        <taxon>asterids</taxon>
        <taxon>campanulids</taxon>
        <taxon>Asterales</taxon>
        <taxon>Asteraceae</taxon>
        <taxon>Asteroideae</taxon>
        <taxon>Anthemideae</taxon>
        <taxon>Artemisiinae</taxon>
        <taxon>Artemisia</taxon>
    </lineage>
</organism>
<evidence type="ECO:0000256" key="1">
    <source>
        <dbReference type="ARBA" id="ARBA00004575"/>
    </source>
</evidence>
<dbReference type="EMBL" id="PKPP01017545">
    <property type="protein sequence ID" value="PWA36872.1"/>
    <property type="molecule type" value="Genomic_DNA"/>
</dbReference>
<evidence type="ECO:0000256" key="3">
    <source>
        <dbReference type="ARBA" id="ARBA00022692"/>
    </source>
</evidence>
<comment type="similarity">
    <text evidence="2">Belongs to the NEMP family.</text>
</comment>
<keyword evidence="12" id="KW-1185">Reference proteome</keyword>
<feature type="compositionally biased region" description="Acidic residues" evidence="9">
    <location>
        <begin position="465"/>
        <end position="482"/>
    </location>
</feature>
<protein>
    <submittedName>
        <fullName evidence="11">Transmembrane protein 194</fullName>
    </submittedName>
</protein>
<feature type="transmembrane region" description="Helical" evidence="10">
    <location>
        <begin position="317"/>
        <end position="339"/>
    </location>
</feature>
<feature type="transmembrane region" description="Helical" evidence="10">
    <location>
        <begin position="217"/>
        <end position="237"/>
    </location>
</feature>
<dbReference type="OrthoDB" id="772609at2759"/>
<feature type="region of interest" description="Disordered" evidence="9">
    <location>
        <begin position="462"/>
        <end position="494"/>
    </location>
</feature>
<evidence type="ECO:0000313" key="12">
    <source>
        <dbReference type="Proteomes" id="UP000245207"/>
    </source>
</evidence>
<dbReference type="GO" id="GO:0005637">
    <property type="term" value="C:nuclear inner membrane"/>
    <property type="evidence" value="ECO:0007669"/>
    <property type="project" value="UniProtKB-SubCell"/>
</dbReference>
<feature type="transmembrane region" description="Helical" evidence="10">
    <location>
        <begin position="289"/>
        <end position="311"/>
    </location>
</feature>
<dbReference type="PANTHER" id="PTHR31587:SF5">
    <property type="entry name" value="NEMP FAMILY, MFS TRANSPORTER SUPERFAMILY"/>
    <property type="match status" value="1"/>
</dbReference>
<dbReference type="InterPro" id="IPR019358">
    <property type="entry name" value="NEMP_fam"/>
</dbReference>
<dbReference type="STRING" id="35608.A0A2U1KJG6"/>
<evidence type="ECO:0000256" key="6">
    <source>
        <dbReference type="ARBA" id="ARBA00023136"/>
    </source>
</evidence>
<gene>
    <name evidence="11" type="ORF">CTI12_AA595720</name>
</gene>
<name>A0A2U1KJG6_ARTAN</name>
<feature type="transmembrane region" description="Helical" evidence="10">
    <location>
        <begin position="257"/>
        <end position="277"/>
    </location>
</feature>
<evidence type="ECO:0000256" key="5">
    <source>
        <dbReference type="ARBA" id="ARBA00022989"/>
    </source>
</evidence>
<keyword evidence="5 10" id="KW-1133">Transmembrane helix</keyword>
<dbReference type="AlphaFoldDB" id="A0A2U1KJG6"/>
<evidence type="ECO:0000256" key="8">
    <source>
        <dbReference type="ARBA" id="ARBA00044504"/>
    </source>
</evidence>
<reference evidence="11 12" key="1">
    <citation type="journal article" date="2018" name="Mol. Plant">
        <title>The genome of Artemisia annua provides insight into the evolution of Asteraceae family and artemisinin biosynthesis.</title>
        <authorList>
            <person name="Shen Q."/>
            <person name="Zhang L."/>
            <person name="Liao Z."/>
            <person name="Wang S."/>
            <person name="Yan T."/>
            <person name="Shi P."/>
            <person name="Liu M."/>
            <person name="Fu X."/>
            <person name="Pan Q."/>
            <person name="Wang Y."/>
            <person name="Lv Z."/>
            <person name="Lu X."/>
            <person name="Zhang F."/>
            <person name="Jiang W."/>
            <person name="Ma Y."/>
            <person name="Chen M."/>
            <person name="Hao X."/>
            <person name="Li L."/>
            <person name="Tang Y."/>
            <person name="Lv G."/>
            <person name="Zhou Y."/>
            <person name="Sun X."/>
            <person name="Brodelius P.E."/>
            <person name="Rose J.K.C."/>
            <person name="Tang K."/>
        </authorList>
    </citation>
    <scope>NUCLEOTIDE SEQUENCE [LARGE SCALE GENOMIC DNA]</scope>
    <source>
        <strain evidence="12">cv. Huhao1</strain>
        <tissue evidence="11">Leaf</tissue>
    </source>
</reference>
<proteinExistence type="inferred from homology"/>
<comment type="caution">
    <text evidence="11">The sequence shown here is derived from an EMBL/GenBank/DDBJ whole genome shotgun (WGS) entry which is preliminary data.</text>
</comment>
<keyword evidence="6 10" id="KW-0472">Membrane</keyword>
<feature type="transmembrane region" description="Helical" evidence="10">
    <location>
        <begin position="12"/>
        <end position="30"/>
    </location>
</feature>
<evidence type="ECO:0000256" key="9">
    <source>
        <dbReference type="SAM" id="MobiDB-lite"/>
    </source>
</evidence>
<comment type="similarity">
    <text evidence="8">Belongs to the major facilitator superfamily. Phosphate:H(+) symporter (TC 2.A.1.9) family.</text>
</comment>
<dbReference type="PANTHER" id="PTHR31587">
    <property type="entry name" value="TRANSMEMBRANE PROTEIN (DUF2215)"/>
    <property type="match status" value="1"/>
</dbReference>
<dbReference type="Pfam" id="PF10225">
    <property type="entry name" value="NEMP"/>
    <property type="match status" value="1"/>
</dbReference>
<evidence type="ECO:0000256" key="4">
    <source>
        <dbReference type="ARBA" id="ARBA00022729"/>
    </source>
</evidence>
<evidence type="ECO:0000313" key="11">
    <source>
        <dbReference type="EMBL" id="PWA36872.1"/>
    </source>
</evidence>
<evidence type="ECO:0000256" key="10">
    <source>
        <dbReference type="SAM" id="Phobius"/>
    </source>
</evidence>
<feature type="region of interest" description="Disordered" evidence="9">
    <location>
        <begin position="355"/>
        <end position="412"/>
    </location>
</feature>
<dbReference type="SUPFAM" id="SSF103473">
    <property type="entry name" value="MFS general substrate transporter"/>
    <property type="match status" value="1"/>
</dbReference>
<keyword evidence="7" id="KW-0539">Nucleus</keyword>